<proteinExistence type="inferred from homology"/>
<evidence type="ECO:0000256" key="1">
    <source>
        <dbReference type="ARBA" id="ARBA00004123"/>
    </source>
</evidence>
<evidence type="ECO:0000256" key="4">
    <source>
        <dbReference type="ARBA" id="ARBA00023242"/>
    </source>
</evidence>
<dbReference type="Gene3D" id="2.30.170.20">
    <property type="entry name" value="Ribosomal protein L24e"/>
    <property type="match status" value="1"/>
</dbReference>
<keyword evidence="8" id="KW-1185">Reference proteome</keyword>
<dbReference type="InterPro" id="IPR056366">
    <property type="entry name" value="Ribosomal_eL24"/>
</dbReference>
<accession>A0A183SN33</accession>
<evidence type="ECO:0000256" key="2">
    <source>
        <dbReference type="ARBA" id="ARBA00005647"/>
    </source>
</evidence>
<evidence type="ECO:0000313" key="7">
    <source>
        <dbReference type="EMBL" id="VDL92016.1"/>
    </source>
</evidence>
<evidence type="ECO:0000259" key="6">
    <source>
        <dbReference type="SMART" id="SM00746"/>
    </source>
</evidence>
<dbReference type="SUPFAM" id="SSF57716">
    <property type="entry name" value="Glucocorticoid receptor-like (DNA-binding domain)"/>
    <property type="match status" value="1"/>
</dbReference>
<evidence type="ECO:0000313" key="9">
    <source>
        <dbReference type="WBParaSite" id="SSLN_0000581001-mRNA-1"/>
    </source>
</evidence>
<comment type="subcellular location">
    <subcellularLocation>
        <location evidence="1">Nucleus</location>
    </subcellularLocation>
</comment>
<dbReference type="GO" id="GO:0003735">
    <property type="term" value="F:structural constituent of ribosome"/>
    <property type="evidence" value="ECO:0007669"/>
    <property type="project" value="InterPro"/>
</dbReference>
<dbReference type="GO" id="GO:0042273">
    <property type="term" value="P:ribosomal large subunit biogenesis"/>
    <property type="evidence" value="ECO:0007669"/>
    <property type="project" value="TreeGrafter"/>
</dbReference>
<dbReference type="PROSITE" id="PS01073">
    <property type="entry name" value="RIBOSOMAL_L24E"/>
    <property type="match status" value="1"/>
</dbReference>
<comment type="similarity">
    <text evidence="2">Belongs to the eukaryotic ribosomal protein eL24 family.</text>
</comment>
<sequence length="185" mass="21764">MRILRCWFCSGPVYPGHGITFVRNDSKEFVFCRGKCHKAFKHKRAPRKTKWTKTHRKMARKELSDDFAQTFERKRNTALRYSRENLLTTLNAINTVVAIKNKRESLFITKRLKVGVNLRKEEDKKLVKTHMHLIKAPNGNLYFHLYFYPPNSKGQASLGTPEEYLFVSSPKTFVRRSRLTGRRVC</sequence>
<keyword evidence="4" id="KW-0539">Nucleus</keyword>
<dbReference type="STRING" id="70667.A0A183SN33"/>
<dbReference type="GO" id="GO:0005730">
    <property type="term" value="C:nucleolus"/>
    <property type="evidence" value="ECO:0007669"/>
    <property type="project" value="TreeGrafter"/>
</dbReference>
<evidence type="ECO:0000313" key="8">
    <source>
        <dbReference type="Proteomes" id="UP000275846"/>
    </source>
</evidence>
<dbReference type="SMART" id="SM00746">
    <property type="entry name" value="TRASH"/>
    <property type="match status" value="1"/>
</dbReference>
<protein>
    <recommendedName>
        <fullName evidence="5">Probable ribosome biogenesis protein RLP24</fullName>
    </recommendedName>
</protein>
<dbReference type="PANTHER" id="PTHR10792:SF8">
    <property type="entry name" value="RIBOSOME BIOGENESIS PROTEIN RLP24-RELATED"/>
    <property type="match status" value="1"/>
</dbReference>
<dbReference type="EMBL" id="UYSU01033329">
    <property type="protein sequence ID" value="VDL92016.1"/>
    <property type="molecule type" value="Genomic_DNA"/>
</dbReference>
<keyword evidence="3" id="KW-0690">Ribosome biogenesis</keyword>
<dbReference type="FunFam" id="2.30.170.20:FF:000001">
    <property type="entry name" value="probable ribosome biogenesis protein RLP24"/>
    <property type="match status" value="1"/>
</dbReference>
<dbReference type="Pfam" id="PF01246">
    <property type="entry name" value="Ribosomal_L24e"/>
    <property type="match status" value="1"/>
</dbReference>
<dbReference type="WBParaSite" id="SSLN_0000581001-mRNA-1">
    <property type="protein sequence ID" value="SSLN_0000581001-mRNA-1"/>
    <property type="gene ID" value="SSLN_0000581001"/>
</dbReference>
<dbReference type="InterPro" id="IPR038630">
    <property type="entry name" value="L24e/L24_sf"/>
</dbReference>
<evidence type="ECO:0000256" key="5">
    <source>
        <dbReference type="ARBA" id="ARBA00039784"/>
    </source>
</evidence>
<dbReference type="InterPro" id="IPR011017">
    <property type="entry name" value="TRASH_dom"/>
</dbReference>
<gene>
    <name evidence="7" type="ORF">SSLN_LOCUS5631</name>
</gene>
<dbReference type="CDD" id="cd00472">
    <property type="entry name" value="Ribosomal_L24e_L24"/>
    <property type="match status" value="1"/>
</dbReference>
<reference evidence="7 8" key="2">
    <citation type="submission" date="2018-11" db="EMBL/GenBank/DDBJ databases">
        <authorList>
            <consortium name="Pathogen Informatics"/>
        </authorList>
    </citation>
    <scope>NUCLEOTIDE SEQUENCE [LARGE SCALE GENOMIC DNA]</scope>
    <source>
        <strain evidence="7 8">NST_G2</strain>
    </source>
</reference>
<evidence type="ECO:0000256" key="3">
    <source>
        <dbReference type="ARBA" id="ARBA00022517"/>
    </source>
</evidence>
<dbReference type="Proteomes" id="UP000275846">
    <property type="component" value="Unassembled WGS sequence"/>
</dbReference>
<name>A0A183SN33_SCHSO</name>
<dbReference type="InterPro" id="IPR000988">
    <property type="entry name" value="Ribosomal_eL24-rel_N"/>
</dbReference>
<feature type="domain" description="TRASH" evidence="6">
    <location>
        <begin position="6"/>
        <end position="44"/>
    </location>
</feature>
<dbReference type="PANTHER" id="PTHR10792">
    <property type="entry name" value="60S RIBOSOMAL PROTEIN L24"/>
    <property type="match status" value="1"/>
</dbReference>
<dbReference type="AlphaFoldDB" id="A0A183SN33"/>
<dbReference type="InterPro" id="IPR023442">
    <property type="entry name" value="Ribosomal_eL24_CS"/>
</dbReference>
<reference evidence="9" key="1">
    <citation type="submission" date="2016-06" db="UniProtKB">
        <authorList>
            <consortium name="WormBaseParasite"/>
        </authorList>
    </citation>
    <scope>IDENTIFICATION</scope>
</reference>
<organism evidence="9">
    <name type="scientific">Schistocephalus solidus</name>
    <name type="common">Tapeworm</name>
    <dbReference type="NCBI Taxonomy" id="70667"/>
    <lineage>
        <taxon>Eukaryota</taxon>
        <taxon>Metazoa</taxon>
        <taxon>Spiralia</taxon>
        <taxon>Lophotrochozoa</taxon>
        <taxon>Platyhelminthes</taxon>
        <taxon>Cestoda</taxon>
        <taxon>Eucestoda</taxon>
        <taxon>Diphyllobothriidea</taxon>
        <taxon>Diphyllobothriidae</taxon>
        <taxon>Schistocephalus</taxon>
    </lineage>
</organism>
<dbReference type="OrthoDB" id="10262490at2759"/>